<keyword evidence="1" id="KW-1133">Transmembrane helix</keyword>
<feature type="transmembrane region" description="Helical" evidence="1">
    <location>
        <begin position="6"/>
        <end position="27"/>
    </location>
</feature>
<keyword evidence="1" id="KW-0472">Membrane</keyword>
<feature type="non-terminal residue" evidence="2">
    <location>
        <position position="69"/>
    </location>
</feature>
<evidence type="ECO:0000313" key="2">
    <source>
        <dbReference type="EMBL" id="KKN09139.1"/>
    </source>
</evidence>
<comment type="caution">
    <text evidence="2">The sequence shown here is derived from an EMBL/GenBank/DDBJ whole genome shotgun (WGS) entry which is preliminary data.</text>
</comment>
<accession>A0A0F9MTP3</accession>
<protein>
    <submittedName>
        <fullName evidence="2">Uncharacterized protein</fullName>
    </submittedName>
</protein>
<sequence>MPTVLTSLGIVTLIHVNILLLFIWYNVFRYILRRQKLVGQVRKEDQWGNSPVTQVPRHVIKPIQCPNCD</sequence>
<organism evidence="2">
    <name type="scientific">marine sediment metagenome</name>
    <dbReference type="NCBI Taxonomy" id="412755"/>
    <lineage>
        <taxon>unclassified sequences</taxon>
        <taxon>metagenomes</taxon>
        <taxon>ecological metagenomes</taxon>
    </lineage>
</organism>
<dbReference type="EMBL" id="LAZR01004380">
    <property type="protein sequence ID" value="KKN09139.1"/>
    <property type="molecule type" value="Genomic_DNA"/>
</dbReference>
<evidence type="ECO:0000256" key="1">
    <source>
        <dbReference type="SAM" id="Phobius"/>
    </source>
</evidence>
<dbReference type="AlphaFoldDB" id="A0A0F9MTP3"/>
<name>A0A0F9MTP3_9ZZZZ</name>
<reference evidence="2" key="1">
    <citation type="journal article" date="2015" name="Nature">
        <title>Complex archaea that bridge the gap between prokaryotes and eukaryotes.</title>
        <authorList>
            <person name="Spang A."/>
            <person name="Saw J.H."/>
            <person name="Jorgensen S.L."/>
            <person name="Zaremba-Niedzwiedzka K."/>
            <person name="Martijn J."/>
            <person name="Lind A.E."/>
            <person name="van Eijk R."/>
            <person name="Schleper C."/>
            <person name="Guy L."/>
            <person name="Ettema T.J."/>
        </authorList>
    </citation>
    <scope>NUCLEOTIDE SEQUENCE</scope>
</reference>
<keyword evidence="1" id="KW-0812">Transmembrane</keyword>
<proteinExistence type="predicted"/>
<gene>
    <name evidence="2" type="ORF">LCGC14_1049520</name>
</gene>